<dbReference type="PANTHER" id="PTHR36194:SF1">
    <property type="entry name" value="S-LAYER-LIKE PROTEIN"/>
    <property type="match status" value="1"/>
</dbReference>
<evidence type="ECO:0000313" key="3">
    <source>
        <dbReference type="EMBL" id="WOF17365.1"/>
    </source>
</evidence>
<keyword evidence="1" id="KW-0472">Membrane</keyword>
<keyword evidence="1" id="KW-0812">Transmembrane</keyword>
<evidence type="ECO:0000256" key="1">
    <source>
        <dbReference type="SAM" id="Phobius"/>
    </source>
</evidence>
<dbReference type="RefSeq" id="WP_317136612.1">
    <property type="nucleotide sequence ID" value="NZ_CP043875.1"/>
</dbReference>
<feature type="domain" description="PEGA" evidence="2">
    <location>
        <begin position="334"/>
        <end position="400"/>
    </location>
</feature>
<protein>
    <submittedName>
        <fullName evidence="3">PEGA domain-containing protein</fullName>
    </submittedName>
</protein>
<gene>
    <name evidence="3" type="ORF">F1737_10925</name>
</gene>
<dbReference type="PANTHER" id="PTHR36194">
    <property type="entry name" value="S-LAYER-LIKE PROTEIN"/>
    <property type="match status" value="1"/>
</dbReference>
<dbReference type="GeneID" id="85230688"/>
<sequence>MNQNAILYVIAAALLVLLASPAEAVGGDMAWYNIHCNVNDASVYFDGEYKGQITGGILSVGVYTTATPYQRVSVQKSGYYTAQTTLPAVPAAGEDVDVYVTLNPIPSPTTSDTGNLYISTSPSGARIFLNNVYQGLSPITLSGLREGSYNIEAEAEGYETGETTATVYGGSTQYVQLNLITPGSISVTSNPSGAYVSVNAKIVGQTPYVITGLSSGGHEIEVSKNGYYNWKKSVNVVEGTQIALHAELKPISNVQGIYVDSNPAGAKIYLDGVYVGETMDQQSFPITNVVPGQHQIKLTLAGFPDYITYVTVVRDGAAITVSAEMGSTPAPTTGSIYITSTPSGAMVYLDDIYSGAITPYTITGVSPGEHSIMLRLSGYQDSFSKINVNAGETSTLSMGLAKPGGQPIQPTQSAPGILAVTALFSVFAAICLLRRK</sequence>
<keyword evidence="1" id="KW-1133">Transmembrane helix</keyword>
<name>A0AA97FD86_9EURY</name>
<dbReference type="KEGG" id="mefw:F1737_10925"/>
<keyword evidence="4" id="KW-1185">Reference proteome</keyword>
<organism evidence="3 4">
    <name type="scientific">Methanochimaera problematica</name>
    <dbReference type="NCBI Taxonomy" id="2609417"/>
    <lineage>
        <taxon>Archaea</taxon>
        <taxon>Methanobacteriati</taxon>
        <taxon>Methanobacteriota</taxon>
        <taxon>Stenosarchaea group</taxon>
        <taxon>Methanomicrobia</taxon>
        <taxon>Methanomicrobiales</taxon>
        <taxon>Methanomicrobiaceae</taxon>
        <taxon>Methanochimaera</taxon>
    </lineage>
</organism>
<proteinExistence type="predicted"/>
<feature type="domain" description="PEGA" evidence="2">
    <location>
        <begin position="183"/>
        <end position="250"/>
    </location>
</feature>
<dbReference type="InterPro" id="IPR013229">
    <property type="entry name" value="PEGA"/>
</dbReference>
<dbReference type="AlphaFoldDB" id="A0AA97FD86"/>
<evidence type="ECO:0000313" key="4">
    <source>
        <dbReference type="Proteomes" id="UP001301797"/>
    </source>
</evidence>
<feature type="domain" description="PEGA" evidence="2">
    <location>
        <begin position="257"/>
        <end position="321"/>
    </location>
</feature>
<evidence type="ECO:0000259" key="2">
    <source>
        <dbReference type="Pfam" id="PF08308"/>
    </source>
</evidence>
<dbReference type="Pfam" id="PF08308">
    <property type="entry name" value="PEGA"/>
    <property type="match status" value="4"/>
</dbReference>
<reference evidence="3 4" key="1">
    <citation type="submission" date="2019-09" db="EMBL/GenBank/DDBJ databases">
        <title>The complete genome of Methanoplanus sp. FWC-SCC4.</title>
        <authorList>
            <person name="Chen S.-C."/>
            <person name="Zhou Y.-Z."/>
            <person name="Lai M.-C."/>
        </authorList>
    </citation>
    <scope>NUCLEOTIDE SEQUENCE [LARGE SCALE GENOMIC DNA]</scope>
    <source>
        <strain evidence="3 4">FWC-SCC4</strain>
    </source>
</reference>
<accession>A0AA97FD86</accession>
<dbReference type="Proteomes" id="UP001301797">
    <property type="component" value="Chromosome"/>
</dbReference>
<dbReference type="EMBL" id="CP043875">
    <property type="protein sequence ID" value="WOF17365.1"/>
    <property type="molecule type" value="Genomic_DNA"/>
</dbReference>
<feature type="transmembrane region" description="Helical" evidence="1">
    <location>
        <begin position="414"/>
        <end position="433"/>
    </location>
</feature>
<feature type="domain" description="PEGA" evidence="2">
    <location>
        <begin position="114"/>
        <end position="179"/>
    </location>
</feature>